<organism evidence="3 4">
    <name type="scientific">Hibiscus syriacus</name>
    <name type="common">Rose of Sharon</name>
    <dbReference type="NCBI Taxonomy" id="106335"/>
    <lineage>
        <taxon>Eukaryota</taxon>
        <taxon>Viridiplantae</taxon>
        <taxon>Streptophyta</taxon>
        <taxon>Embryophyta</taxon>
        <taxon>Tracheophyta</taxon>
        <taxon>Spermatophyta</taxon>
        <taxon>Magnoliopsida</taxon>
        <taxon>eudicotyledons</taxon>
        <taxon>Gunneridae</taxon>
        <taxon>Pentapetalae</taxon>
        <taxon>rosids</taxon>
        <taxon>malvids</taxon>
        <taxon>Malvales</taxon>
        <taxon>Malvaceae</taxon>
        <taxon>Malvoideae</taxon>
        <taxon>Hibiscus</taxon>
    </lineage>
</organism>
<accession>A0A6A3AX60</accession>
<keyword evidence="2" id="KW-0677">Repeat</keyword>
<dbReference type="PANTHER" id="PTHR46122">
    <property type="entry name" value="GALACTOSE OXIDASE/KELCH REPEAT PROTEIN-RELATED"/>
    <property type="match status" value="1"/>
</dbReference>
<dbReference type="Proteomes" id="UP000436088">
    <property type="component" value="Unassembled WGS sequence"/>
</dbReference>
<dbReference type="AlphaFoldDB" id="A0A6A3AX60"/>
<gene>
    <name evidence="3" type="ORF">F3Y22_tig00110384pilonHSYRG00606</name>
</gene>
<dbReference type="PANTHER" id="PTHR46122:SF2">
    <property type="entry name" value="F-BOX_KELCH-REPEAT PROTEIN SKIP11"/>
    <property type="match status" value="1"/>
</dbReference>
<reference evidence="3" key="1">
    <citation type="submission" date="2019-09" db="EMBL/GenBank/DDBJ databases">
        <title>Draft genome information of white flower Hibiscus syriacus.</title>
        <authorList>
            <person name="Kim Y.-M."/>
        </authorList>
    </citation>
    <scope>NUCLEOTIDE SEQUENCE [LARGE SCALE GENOMIC DNA]</scope>
    <source>
        <strain evidence="3">YM2019G1</strain>
    </source>
</reference>
<dbReference type="GO" id="GO:0005634">
    <property type="term" value="C:nucleus"/>
    <property type="evidence" value="ECO:0007669"/>
    <property type="project" value="TreeGrafter"/>
</dbReference>
<evidence type="ECO:0000313" key="4">
    <source>
        <dbReference type="Proteomes" id="UP000436088"/>
    </source>
</evidence>
<comment type="caution">
    <text evidence="3">The sequence shown here is derived from an EMBL/GenBank/DDBJ whole genome shotgun (WGS) entry which is preliminary data.</text>
</comment>
<evidence type="ECO:0000313" key="3">
    <source>
        <dbReference type="EMBL" id="KAE8707359.1"/>
    </source>
</evidence>
<sequence length="262" mass="28576">MKTVTTLFVIDSRDLLLPDSSDHPTLTVSNLIFFGFGFFTYPPSLLGLDKTEDSLLGSVEDLPEEQSGNDGKAFEFHEVEDGCGENGAELSSDLDSLIQPLGRQLHQLSDKVDALPRMPQECFIFSDKESLAVGTELLVLERVDFSASLGEIAILAGGVILRRLENGLKFLMSPGRSGAIARLRCLQQPVHPSGCVVNDDCMLLTMRHGACGDRLIVIGGPRTSGEGFIELNAWVPSQGSPQWNLLARKHRVVYNCVSWDAS</sequence>
<evidence type="ECO:0000256" key="2">
    <source>
        <dbReference type="ARBA" id="ARBA00022737"/>
    </source>
</evidence>
<keyword evidence="4" id="KW-1185">Reference proteome</keyword>
<proteinExistence type="predicted"/>
<protein>
    <submittedName>
        <fullName evidence="3">Uncharacterized protein</fullName>
    </submittedName>
</protein>
<dbReference type="InterPro" id="IPR052439">
    <property type="entry name" value="F-box/Kelch-repeat"/>
</dbReference>
<name>A0A6A3AX60_HIBSY</name>
<evidence type="ECO:0000256" key="1">
    <source>
        <dbReference type="ARBA" id="ARBA00022441"/>
    </source>
</evidence>
<keyword evidence="1" id="KW-0880">Kelch repeat</keyword>
<dbReference type="EMBL" id="VEPZ02000964">
    <property type="protein sequence ID" value="KAE8707359.1"/>
    <property type="molecule type" value="Genomic_DNA"/>
</dbReference>